<dbReference type="PANTHER" id="PTHR43236">
    <property type="entry name" value="ANTITOXIN HIGA1"/>
    <property type="match status" value="1"/>
</dbReference>
<feature type="domain" description="IrrE N-terminal-like" evidence="1">
    <location>
        <begin position="62"/>
        <end position="146"/>
    </location>
</feature>
<dbReference type="RefSeq" id="WP_154466398.1">
    <property type="nucleotide sequence ID" value="NZ_VUMI01000032.1"/>
</dbReference>
<dbReference type="PANTHER" id="PTHR43236:SF1">
    <property type="entry name" value="BLL7220 PROTEIN"/>
    <property type="match status" value="1"/>
</dbReference>
<dbReference type="InterPro" id="IPR052345">
    <property type="entry name" value="Rad_response_metalloprotease"/>
</dbReference>
<dbReference type="GeneID" id="86054982"/>
<evidence type="ECO:0000313" key="2">
    <source>
        <dbReference type="EMBL" id="MSS90148.1"/>
    </source>
</evidence>
<dbReference type="Gene3D" id="1.10.10.2910">
    <property type="match status" value="1"/>
</dbReference>
<comment type="caution">
    <text evidence="2">The sequence shown here is derived from an EMBL/GenBank/DDBJ whole genome shotgun (WGS) entry which is preliminary data.</text>
</comment>
<proteinExistence type="predicted"/>
<keyword evidence="3" id="KW-1185">Reference proteome</keyword>
<name>A0A6N7WL32_9FIRM</name>
<sequence>MNYSFILSKILSVFEKCEVNSFPIDCTELINQYGYRVFTYQELKAKSPELYDICIACSDDAFRDMATKTVAYNTEASRRRVYFSLAHELGHIVLGHLAETPKTEVEANFFASNLLAPRMAIHYAHCKNEADVARIFEISCEAAQYAFDDYRRWRRYIVSRHNRMTSLDRAMYYHFYDDDYKKFVYCRKECRYCGKEFVNSEWRICEKCKRIAEIRGNMYDSNNADMQMLNKWIYNMNKKQGIL</sequence>
<protein>
    <submittedName>
        <fullName evidence="2">ImmA/IrrE family metallo-endopeptidase</fullName>
    </submittedName>
</protein>
<gene>
    <name evidence="2" type="ORF">FYJ45_18250</name>
</gene>
<evidence type="ECO:0000259" key="1">
    <source>
        <dbReference type="Pfam" id="PF06114"/>
    </source>
</evidence>
<dbReference type="EMBL" id="VUMI01000032">
    <property type="protein sequence ID" value="MSS90148.1"/>
    <property type="molecule type" value="Genomic_DNA"/>
</dbReference>
<reference evidence="2 3" key="1">
    <citation type="submission" date="2019-08" db="EMBL/GenBank/DDBJ databases">
        <title>In-depth cultivation of the pig gut microbiome towards novel bacterial diversity and tailored functional studies.</title>
        <authorList>
            <person name="Wylensek D."/>
            <person name="Hitch T.C.A."/>
            <person name="Clavel T."/>
        </authorList>
    </citation>
    <scope>NUCLEOTIDE SEQUENCE [LARGE SCALE GENOMIC DNA]</scope>
    <source>
        <strain evidence="2 3">WCA-389-WT-23B</strain>
    </source>
</reference>
<evidence type="ECO:0000313" key="3">
    <source>
        <dbReference type="Proteomes" id="UP000436047"/>
    </source>
</evidence>
<organism evidence="2 3">
    <name type="scientific">Eisenbergiella porci</name>
    <dbReference type="NCBI Taxonomy" id="2652274"/>
    <lineage>
        <taxon>Bacteria</taxon>
        <taxon>Bacillati</taxon>
        <taxon>Bacillota</taxon>
        <taxon>Clostridia</taxon>
        <taxon>Lachnospirales</taxon>
        <taxon>Lachnospiraceae</taxon>
        <taxon>Eisenbergiella</taxon>
    </lineage>
</organism>
<dbReference type="InterPro" id="IPR010359">
    <property type="entry name" value="IrrE_HExxH"/>
</dbReference>
<accession>A0A6N7WL32</accession>
<dbReference type="AlphaFoldDB" id="A0A6N7WL32"/>
<dbReference type="Proteomes" id="UP000436047">
    <property type="component" value="Unassembled WGS sequence"/>
</dbReference>
<dbReference type="Pfam" id="PF06114">
    <property type="entry name" value="Peptidase_M78"/>
    <property type="match status" value="1"/>
</dbReference>